<dbReference type="SUPFAM" id="SSF55486">
    <property type="entry name" value="Metalloproteases ('zincins'), catalytic domain"/>
    <property type="match status" value="1"/>
</dbReference>
<reference evidence="1 2" key="1">
    <citation type="submission" date="2020-07" db="EMBL/GenBank/DDBJ databases">
        <title>Genomic Encyclopedia of Type Strains, Phase IV (KMG-IV): sequencing the most valuable type-strain genomes for metagenomic binning, comparative biology and taxonomic classification.</title>
        <authorList>
            <person name="Goeker M."/>
        </authorList>
    </citation>
    <scope>NUCLEOTIDE SEQUENCE [LARGE SCALE GENOMIC DNA]</scope>
    <source>
        <strain evidence="1 2">DSM 45533</strain>
    </source>
</reference>
<dbReference type="Proteomes" id="UP000530928">
    <property type="component" value="Unassembled WGS sequence"/>
</dbReference>
<name>A0A7W0CNK4_9ACTN</name>
<accession>A0A7W0CNK4</accession>
<evidence type="ECO:0000313" key="1">
    <source>
        <dbReference type="EMBL" id="MBA2894447.1"/>
    </source>
</evidence>
<evidence type="ECO:0008006" key="3">
    <source>
        <dbReference type="Google" id="ProtNLM"/>
    </source>
</evidence>
<comment type="caution">
    <text evidence="1">The sequence shown here is derived from an EMBL/GenBank/DDBJ whole genome shotgun (WGS) entry which is preliminary data.</text>
</comment>
<organism evidence="1 2">
    <name type="scientific">Nonomuraea soli</name>
    <dbReference type="NCBI Taxonomy" id="1032476"/>
    <lineage>
        <taxon>Bacteria</taxon>
        <taxon>Bacillati</taxon>
        <taxon>Actinomycetota</taxon>
        <taxon>Actinomycetes</taxon>
        <taxon>Streptosporangiales</taxon>
        <taxon>Streptosporangiaceae</taxon>
        <taxon>Nonomuraea</taxon>
    </lineage>
</organism>
<dbReference type="GO" id="GO:0008237">
    <property type="term" value="F:metallopeptidase activity"/>
    <property type="evidence" value="ECO:0007669"/>
    <property type="project" value="InterPro"/>
</dbReference>
<dbReference type="AlphaFoldDB" id="A0A7W0CNK4"/>
<proteinExistence type="predicted"/>
<sequence>MVVATNTATSATADTYPYAAKLDKSNHGYCYTTSVTSQLQSCISEAMNYLADSTDIPGVTFHTPCDTQNSNGDGLPAADVAWFSIWIDGAYGEAPCKIKTASDSTVCDQFFGKINSSSINATANPHNQFIKTVCHELGHTAGLAHYNPLIDPFPEVPGAPGQPHDCQASGDVTLIVAKYNPPASWIWTYNQHHIDHINSWW</sequence>
<protein>
    <recommendedName>
        <fullName evidence="3">Matrixin family metalloprotease</fullName>
    </recommendedName>
</protein>
<dbReference type="EMBL" id="JACDUR010000006">
    <property type="protein sequence ID" value="MBA2894447.1"/>
    <property type="molecule type" value="Genomic_DNA"/>
</dbReference>
<evidence type="ECO:0000313" key="2">
    <source>
        <dbReference type="Proteomes" id="UP000530928"/>
    </source>
</evidence>
<keyword evidence="2" id="KW-1185">Reference proteome</keyword>
<dbReference type="InterPro" id="IPR024079">
    <property type="entry name" value="MetalloPept_cat_dom_sf"/>
</dbReference>
<dbReference type="RefSeq" id="WP_181613215.1">
    <property type="nucleotide sequence ID" value="NZ_BAABAM010000004.1"/>
</dbReference>
<gene>
    <name evidence="1" type="ORF">HNR30_005819</name>
</gene>
<dbReference type="Gene3D" id="3.40.390.10">
    <property type="entry name" value="Collagenase (Catalytic Domain)"/>
    <property type="match status" value="1"/>
</dbReference>